<feature type="region of interest" description="Disordered" evidence="1">
    <location>
        <begin position="1"/>
        <end position="44"/>
    </location>
</feature>
<reference evidence="2 3" key="1">
    <citation type="journal article" date="2021" name="BMC Genomics">
        <title>Datura genome reveals duplications of psychoactive alkaloid biosynthetic genes and high mutation rate following tissue culture.</title>
        <authorList>
            <person name="Rajewski A."/>
            <person name="Carter-House D."/>
            <person name="Stajich J."/>
            <person name="Litt A."/>
        </authorList>
    </citation>
    <scope>NUCLEOTIDE SEQUENCE [LARGE SCALE GENOMIC DNA]</scope>
    <source>
        <strain evidence="2">AR-01</strain>
    </source>
</reference>
<dbReference type="EMBL" id="JACEIK010000413">
    <property type="protein sequence ID" value="MCD7456650.1"/>
    <property type="molecule type" value="Genomic_DNA"/>
</dbReference>
<comment type="caution">
    <text evidence="2">The sequence shown here is derived from an EMBL/GenBank/DDBJ whole genome shotgun (WGS) entry which is preliminary data.</text>
</comment>
<dbReference type="Proteomes" id="UP000823775">
    <property type="component" value="Unassembled WGS sequence"/>
</dbReference>
<evidence type="ECO:0000313" key="3">
    <source>
        <dbReference type="Proteomes" id="UP000823775"/>
    </source>
</evidence>
<sequence length="136" mass="15789">MDTKVLAKQSNKEPAPLNDHEKRIKDVQQSNEPPDGDSLSEISRLGLQEGSQRNGFYISIQLDMSIENARVNLIRKINMLDRLIKLINEREIEKRMSKARADGRWLEWPCDLGFRLISRVVHGGKEREQNIITYFV</sequence>
<proteinExistence type="predicted"/>
<protein>
    <submittedName>
        <fullName evidence="2">Uncharacterized protein</fullName>
    </submittedName>
</protein>
<accession>A0ABS8SCP9</accession>
<evidence type="ECO:0000313" key="2">
    <source>
        <dbReference type="EMBL" id="MCD7456650.1"/>
    </source>
</evidence>
<keyword evidence="3" id="KW-1185">Reference proteome</keyword>
<organism evidence="2 3">
    <name type="scientific">Datura stramonium</name>
    <name type="common">Jimsonweed</name>
    <name type="synonym">Common thornapple</name>
    <dbReference type="NCBI Taxonomy" id="4076"/>
    <lineage>
        <taxon>Eukaryota</taxon>
        <taxon>Viridiplantae</taxon>
        <taxon>Streptophyta</taxon>
        <taxon>Embryophyta</taxon>
        <taxon>Tracheophyta</taxon>
        <taxon>Spermatophyta</taxon>
        <taxon>Magnoliopsida</taxon>
        <taxon>eudicotyledons</taxon>
        <taxon>Gunneridae</taxon>
        <taxon>Pentapetalae</taxon>
        <taxon>asterids</taxon>
        <taxon>lamiids</taxon>
        <taxon>Solanales</taxon>
        <taxon>Solanaceae</taxon>
        <taxon>Solanoideae</taxon>
        <taxon>Datureae</taxon>
        <taxon>Datura</taxon>
    </lineage>
</organism>
<name>A0ABS8SCP9_DATST</name>
<gene>
    <name evidence="2" type="ORF">HAX54_032558</name>
</gene>
<evidence type="ECO:0000256" key="1">
    <source>
        <dbReference type="SAM" id="MobiDB-lite"/>
    </source>
</evidence>